<evidence type="ECO:0000259" key="11">
    <source>
        <dbReference type="SMART" id="SM00487"/>
    </source>
</evidence>
<dbReference type="Pfam" id="PF22679">
    <property type="entry name" value="T1R_D3-like"/>
    <property type="match status" value="1"/>
</dbReference>
<dbReference type="SMART" id="SM00487">
    <property type="entry name" value="DEXDc"/>
    <property type="match status" value="1"/>
</dbReference>
<protein>
    <recommendedName>
        <fullName evidence="10">Type I restriction enzyme endonuclease subunit</fullName>
        <shortName evidence="10">R protein</shortName>
        <ecNumber evidence="10">3.1.21.3</ecNumber>
    </recommendedName>
</protein>
<dbReference type="InterPro" id="IPR007409">
    <property type="entry name" value="Restrct_endonuc_type1_HsdR_N"/>
</dbReference>
<dbReference type="NCBIfam" id="TIGR00348">
    <property type="entry name" value="hsdR"/>
    <property type="match status" value="1"/>
</dbReference>
<keyword evidence="5 10" id="KW-0680">Restriction system</keyword>
<evidence type="ECO:0000256" key="6">
    <source>
        <dbReference type="ARBA" id="ARBA00022759"/>
    </source>
</evidence>
<gene>
    <name evidence="12" type="ORF">GCM10022229_17170</name>
</gene>
<evidence type="ECO:0000256" key="7">
    <source>
        <dbReference type="ARBA" id="ARBA00022801"/>
    </source>
</evidence>
<keyword evidence="3" id="KW-0540">Nuclease</keyword>
<dbReference type="InterPro" id="IPR014001">
    <property type="entry name" value="Helicase_ATP-bd"/>
</dbReference>
<evidence type="ECO:0000256" key="1">
    <source>
        <dbReference type="ARBA" id="ARBA00000851"/>
    </source>
</evidence>
<sequence length="1089" mass="122305">MGEYLHVEKPFLDQLAALGWTVIDQGQGVVPTDPARSLRDSFREWILPQVFRDAVRALNTGADGQPWLSERQLDDLHAQLLRQPNRTLLEANEAVQALLFKAQVDRNEVTGEADPVVTLIDFVHPQRNRFHAINQFRVDTPGCVKRCIIPDIVLFVNGIPLVVVEAKVADATAANPMHAAFEQLLRYRNGRPETKNAGLREGEPRLFHSNLLLVRTCGERCEFGTITSGHEHFHAWKDIWPESRRQYTPPLGVERQQELLIQGLLAPDTLLDVLRTSTVFMDTDAGRRIKVVCRYQQYRAARKIIERLRAGATPEARGGVVWHTQGSGKSLTMVFVARMLRAAADLQDYKIVLVNDRVDLEEQLTATARLIGGRINVIESAADLRAQLGTDASDINMVMVHKFMERELALPKRVADALGAYKAVPSGKTFGVVNASERIVLMIDEAHRTQGSSAEKVGLSDNMFEAFPNATRIAFTGTPLITEQHGARRTVKRFGEYIDTYRLADAVADGATLQILYEGRTADTALTDKHGFDTKFEDLFKERSEAEILAIKKKYGATGDLLEADGRIQAIARDLVDHYIDNILPDGFKAQVVCHSKLAAVRYRKAINEALAERIDRERVKSVPDMDLIRRIGFLKAAVVVSADPTNEPALVTEARKEAKRWNAVENFCKPFDFDDPDKQLTGIAFLIVCDMLLTGFDAPIEQVMYLDKKLREHNLLQAIARVNRVSRNKHRGYVVDYIGLANHLGDALSIYSAEDQGDLQQGFKDSLSELPILEERYQRLLQHFRWLGVDGIDGFIRESLPGPETEVTVVHEAVGALKDTKARADFEVYFKKFLQSLNLILPHPAGHRYRGPARRFGYLLQMTKQRYKDESLDIADAGAKVKTLINEHLIDLGINPKIPPVELLSGDFMAQVRRHAQGDPEAKASEMEHAIRKHCTVHFDEDPAFYKRMSEKLERLIQQHGKNWDLLAEEYEQLRSEVAAGRTDTVAGLGREASTFYDHVVGLAFDGTVPAEGDAARLKPLMQRIVDLLQDTIGVLDFWKKPVEVKRLRGAIGTELLLSGVPEVEVAQERIAVEIVRLAEKRHAELVK</sequence>
<dbReference type="CDD" id="cd22332">
    <property type="entry name" value="HsdR_N"/>
    <property type="match status" value="1"/>
</dbReference>
<dbReference type="EC" id="3.1.21.3" evidence="10"/>
<evidence type="ECO:0000256" key="8">
    <source>
        <dbReference type="ARBA" id="ARBA00022840"/>
    </source>
</evidence>
<evidence type="ECO:0000256" key="10">
    <source>
        <dbReference type="RuleBase" id="RU364115"/>
    </source>
</evidence>
<dbReference type="CDD" id="cd18800">
    <property type="entry name" value="SF2_C_EcoR124I-like"/>
    <property type="match status" value="1"/>
</dbReference>
<dbReference type="InterPro" id="IPR055180">
    <property type="entry name" value="HsdR_RecA-like_helicase_dom_2"/>
</dbReference>
<evidence type="ECO:0000313" key="13">
    <source>
        <dbReference type="Proteomes" id="UP001501727"/>
    </source>
</evidence>
<name>A0ABP7MI87_9GAMM</name>
<dbReference type="EMBL" id="BAAAZU010000007">
    <property type="protein sequence ID" value="GAA3923817.1"/>
    <property type="molecule type" value="Genomic_DNA"/>
</dbReference>
<evidence type="ECO:0000256" key="3">
    <source>
        <dbReference type="ARBA" id="ARBA00022722"/>
    </source>
</evidence>
<feature type="domain" description="Helicase ATP-binding" evidence="11">
    <location>
        <begin position="289"/>
        <end position="518"/>
    </location>
</feature>
<dbReference type="Pfam" id="PF18766">
    <property type="entry name" value="SWI2_SNF2"/>
    <property type="match status" value="1"/>
</dbReference>
<comment type="caution">
    <text evidence="12">The sequence shown here is derived from an EMBL/GenBank/DDBJ whole genome shotgun (WGS) entry which is preliminary data.</text>
</comment>
<comment type="function">
    <text evidence="10">Subunit R is required for both nuclease and ATPase activities, but not for modification.</text>
</comment>
<dbReference type="PANTHER" id="PTHR30195">
    <property type="entry name" value="TYPE I SITE-SPECIFIC DEOXYRIBONUCLEASE PROTEIN SUBUNIT M AND R"/>
    <property type="match status" value="1"/>
</dbReference>
<keyword evidence="7 10" id="KW-0378">Hydrolase</keyword>
<dbReference type="InterPro" id="IPR040980">
    <property type="entry name" value="SWI2_SNF2"/>
</dbReference>
<keyword evidence="8 10" id="KW-0067">ATP-binding</keyword>
<comment type="catalytic activity">
    <reaction evidence="1 10">
        <text>Endonucleolytic cleavage of DNA to give random double-stranded fragments with terminal 5'-phosphates, ATP is simultaneously hydrolyzed.</text>
        <dbReference type="EC" id="3.1.21.3"/>
    </reaction>
</comment>
<proteinExistence type="inferred from homology"/>
<evidence type="ECO:0000256" key="5">
    <source>
        <dbReference type="ARBA" id="ARBA00022747"/>
    </source>
</evidence>
<evidence type="ECO:0000256" key="2">
    <source>
        <dbReference type="ARBA" id="ARBA00008598"/>
    </source>
</evidence>
<evidence type="ECO:0000256" key="4">
    <source>
        <dbReference type="ARBA" id="ARBA00022741"/>
    </source>
</evidence>
<dbReference type="InterPro" id="IPR051268">
    <property type="entry name" value="Type-I_R_enzyme_R_subunit"/>
</dbReference>
<dbReference type="SUPFAM" id="SSF52540">
    <property type="entry name" value="P-loop containing nucleoside triphosphate hydrolases"/>
    <property type="match status" value="1"/>
</dbReference>
<reference evidence="13" key="1">
    <citation type="journal article" date="2019" name="Int. J. Syst. Evol. Microbiol.">
        <title>The Global Catalogue of Microorganisms (GCM) 10K type strain sequencing project: providing services to taxonomists for standard genome sequencing and annotation.</title>
        <authorList>
            <consortium name="The Broad Institute Genomics Platform"/>
            <consortium name="The Broad Institute Genome Sequencing Center for Infectious Disease"/>
            <person name="Wu L."/>
            <person name="Ma J."/>
        </authorList>
    </citation>
    <scope>NUCLEOTIDE SEQUENCE [LARGE SCALE GENOMIC DNA]</scope>
    <source>
        <strain evidence="13">JCM 16916</strain>
    </source>
</reference>
<dbReference type="InterPro" id="IPR027417">
    <property type="entry name" value="P-loop_NTPase"/>
</dbReference>
<dbReference type="Pfam" id="PF04313">
    <property type="entry name" value="HSDR_N"/>
    <property type="match status" value="1"/>
</dbReference>
<dbReference type="Proteomes" id="UP001501727">
    <property type="component" value="Unassembled WGS sequence"/>
</dbReference>
<dbReference type="Gene3D" id="3.40.50.300">
    <property type="entry name" value="P-loop containing nucleotide triphosphate hydrolases"/>
    <property type="match status" value="2"/>
</dbReference>
<dbReference type="RefSeq" id="WP_344759573.1">
    <property type="nucleotide sequence ID" value="NZ_BAAAZU010000007.1"/>
</dbReference>
<dbReference type="InterPro" id="IPR004473">
    <property type="entry name" value="Restrct_endonuc_typeI_HsdR"/>
</dbReference>
<keyword evidence="4 10" id="KW-0547">Nucleotide-binding</keyword>
<comment type="similarity">
    <text evidence="2 10">Belongs to the HsdR family.</text>
</comment>
<accession>A0ABP7MI87</accession>
<dbReference type="Gene3D" id="3.90.1570.50">
    <property type="match status" value="1"/>
</dbReference>
<comment type="subunit">
    <text evidence="10">The type I restriction/modification system is composed of three polypeptides R, M and S.</text>
</comment>
<evidence type="ECO:0000256" key="9">
    <source>
        <dbReference type="ARBA" id="ARBA00023125"/>
    </source>
</evidence>
<organism evidence="12 13">
    <name type="scientific">Luteimonas lutimaris</name>
    <dbReference type="NCBI Taxonomy" id="698645"/>
    <lineage>
        <taxon>Bacteria</taxon>
        <taxon>Pseudomonadati</taxon>
        <taxon>Pseudomonadota</taxon>
        <taxon>Gammaproteobacteria</taxon>
        <taxon>Lysobacterales</taxon>
        <taxon>Lysobacteraceae</taxon>
        <taxon>Luteimonas</taxon>
    </lineage>
</organism>
<keyword evidence="6" id="KW-0255">Endonuclease</keyword>
<dbReference type="PANTHER" id="PTHR30195:SF15">
    <property type="entry name" value="TYPE I RESTRICTION ENZYME HINDI ENDONUCLEASE SUBUNIT"/>
    <property type="match status" value="1"/>
</dbReference>
<evidence type="ECO:0000313" key="12">
    <source>
        <dbReference type="EMBL" id="GAA3923817.1"/>
    </source>
</evidence>
<keyword evidence="9 10" id="KW-0238">DNA-binding</keyword>
<keyword evidence="13" id="KW-1185">Reference proteome</keyword>